<protein>
    <submittedName>
        <fullName evidence="1">Uncharacterized protein</fullName>
    </submittedName>
</protein>
<gene>
    <name evidence="1" type="ORF">GPLA_2345</name>
</gene>
<dbReference type="EMBL" id="BAER01000051">
    <property type="protein sequence ID" value="GAC33250.1"/>
    <property type="molecule type" value="Genomic_DNA"/>
</dbReference>
<reference evidence="2" key="1">
    <citation type="journal article" date="2014" name="Environ. Microbiol.">
        <title>Comparative genomics of the marine bacterial genus Glaciecola reveals the high degree of genomic diversity and genomic characteristic for cold adaptation.</title>
        <authorList>
            <person name="Qin Q.L."/>
            <person name="Xie B.B."/>
            <person name="Yu Y."/>
            <person name="Shu Y.L."/>
            <person name="Rong J.C."/>
            <person name="Zhang Y.J."/>
            <person name="Zhao D.L."/>
            <person name="Chen X.L."/>
            <person name="Zhang X.Y."/>
            <person name="Chen B."/>
            <person name="Zhou B.C."/>
            <person name="Zhang Y.Z."/>
        </authorList>
    </citation>
    <scope>NUCLEOTIDE SEQUENCE [LARGE SCALE GENOMIC DNA]</scope>
    <source>
        <strain evidence="2">LMG 21857</strain>
    </source>
</reference>
<keyword evidence="2" id="KW-1185">Reference proteome</keyword>
<evidence type="ECO:0000313" key="2">
    <source>
        <dbReference type="Proteomes" id="UP000006322"/>
    </source>
</evidence>
<dbReference type="Proteomes" id="UP000006322">
    <property type="component" value="Unassembled WGS sequence"/>
</dbReference>
<evidence type="ECO:0000313" key="1">
    <source>
        <dbReference type="EMBL" id="GAC33250.1"/>
    </source>
</evidence>
<comment type="caution">
    <text evidence="1">The sequence shown here is derived from an EMBL/GenBank/DDBJ whole genome shotgun (WGS) entry which is preliminary data.</text>
</comment>
<accession>K7AD44</accession>
<proteinExistence type="predicted"/>
<organism evidence="1 2">
    <name type="scientific">Paraglaciecola polaris LMG 21857</name>
    <dbReference type="NCBI Taxonomy" id="1129793"/>
    <lineage>
        <taxon>Bacteria</taxon>
        <taxon>Pseudomonadati</taxon>
        <taxon>Pseudomonadota</taxon>
        <taxon>Gammaproteobacteria</taxon>
        <taxon>Alteromonadales</taxon>
        <taxon>Alteromonadaceae</taxon>
        <taxon>Paraglaciecola</taxon>
    </lineage>
</organism>
<name>K7AD44_9ALTE</name>
<dbReference type="AlphaFoldDB" id="K7AD44"/>
<sequence>MSPHLGADLSINTTFPHHYNVVGTATGVGEIVDSYGNGFAPGDSVPG</sequence>